<evidence type="ECO:0000256" key="13">
    <source>
        <dbReference type="ARBA" id="ARBA00023211"/>
    </source>
</evidence>
<sequence length="207" mass="22360">MLSGTPGDQICAERFIVGVDEAGRGPLAGPVVAAAVVIGPSCPEGLDDSKRLSAKRRARLDEQIRATCAWAVGIIEPPEIDRINILAATMQAMSDAVGRLIEAMEARDCEVLIDGNLTPHGRCRDWRWTARAIVGGDGLEPAISAASIVAKEWRDRLMLAAAQDHPQYGWDRNKGYGTAEHMEALRLHGPTPLHRHSFAPVAQMALL</sequence>
<evidence type="ECO:0000256" key="9">
    <source>
        <dbReference type="ARBA" id="ARBA00022722"/>
    </source>
</evidence>
<comment type="cofactor">
    <cofactor evidence="2">
        <name>Mg(2+)</name>
        <dbReference type="ChEBI" id="CHEBI:18420"/>
    </cofactor>
</comment>
<dbReference type="Pfam" id="PF01351">
    <property type="entry name" value="RNase_HII"/>
    <property type="match status" value="1"/>
</dbReference>
<evidence type="ECO:0000313" key="19">
    <source>
        <dbReference type="Proteomes" id="UP001215827"/>
    </source>
</evidence>
<evidence type="ECO:0000259" key="17">
    <source>
        <dbReference type="PROSITE" id="PS51975"/>
    </source>
</evidence>
<evidence type="ECO:0000256" key="8">
    <source>
        <dbReference type="ARBA" id="ARBA00022490"/>
    </source>
</evidence>
<dbReference type="InterPro" id="IPR024567">
    <property type="entry name" value="RNase_HII/HIII_dom"/>
</dbReference>
<evidence type="ECO:0000256" key="14">
    <source>
        <dbReference type="HAMAP-Rule" id="MF_00052"/>
    </source>
</evidence>
<dbReference type="HAMAP" id="MF_00052_B">
    <property type="entry name" value="RNase_HII_B"/>
    <property type="match status" value="1"/>
</dbReference>
<keyword evidence="9 14" id="KW-0540">Nuclease</keyword>
<evidence type="ECO:0000256" key="6">
    <source>
        <dbReference type="ARBA" id="ARBA00012180"/>
    </source>
</evidence>
<keyword evidence="8 14" id="KW-0963">Cytoplasm</keyword>
<comment type="catalytic activity">
    <reaction evidence="1 14 15 16">
        <text>Endonucleolytic cleavage to 5'-phosphomonoester.</text>
        <dbReference type="EC" id="3.1.26.4"/>
    </reaction>
</comment>
<feature type="domain" description="RNase H type-2" evidence="17">
    <location>
        <begin position="14"/>
        <end position="207"/>
    </location>
</feature>
<feature type="binding site" evidence="14 15">
    <location>
        <position position="114"/>
    </location>
    <ligand>
        <name>a divalent metal cation</name>
        <dbReference type="ChEBI" id="CHEBI:60240"/>
    </ligand>
</feature>
<gene>
    <name evidence="14" type="primary">rnhB</name>
    <name evidence="18" type="ORF">P7228_02180</name>
</gene>
<evidence type="ECO:0000256" key="5">
    <source>
        <dbReference type="ARBA" id="ARBA00007383"/>
    </source>
</evidence>
<dbReference type="InterPro" id="IPR001352">
    <property type="entry name" value="RNase_HII/HIII"/>
</dbReference>
<dbReference type="InterPro" id="IPR036397">
    <property type="entry name" value="RNaseH_sf"/>
</dbReference>
<dbReference type="RefSeq" id="WP_278017687.1">
    <property type="nucleotide sequence ID" value="NZ_CP121106.1"/>
</dbReference>
<evidence type="ECO:0000256" key="12">
    <source>
        <dbReference type="ARBA" id="ARBA00022801"/>
    </source>
</evidence>
<dbReference type="Proteomes" id="UP001215827">
    <property type="component" value="Chromosome"/>
</dbReference>
<evidence type="ECO:0000256" key="2">
    <source>
        <dbReference type="ARBA" id="ARBA00001946"/>
    </source>
</evidence>
<keyword evidence="12 14" id="KW-0378">Hydrolase</keyword>
<keyword evidence="19" id="KW-1185">Reference proteome</keyword>
<name>A0ABY8FVI0_9SPHN</name>
<dbReference type="PANTHER" id="PTHR10954">
    <property type="entry name" value="RIBONUCLEASE H2 SUBUNIT A"/>
    <property type="match status" value="1"/>
</dbReference>
<accession>A0ABY8FVI0</accession>
<evidence type="ECO:0000256" key="3">
    <source>
        <dbReference type="ARBA" id="ARBA00004065"/>
    </source>
</evidence>
<comment type="subcellular location">
    <subcellularLocation>
        <location evidence="4 14">Cytoplasm</location>
    </subcellularLocation>
</comment>
<evidence type="ECO:0000313" key="18">
    <source>
        <dbReference type="EMBL" id="WFL78998.1"/>
    </source>
</evidence>
<dbReference type="NCBIfam" id="NF000595">
    <property type="entry name" value="PRK00015.1-3"/>
    <property type="match status" value="1"/>
</dbReference>
<dbReference type="GO" id="GO:0004523">
    <property type="term" value="F:RNA-DNA hybrid ribonuclease activity"/>
    <property type="evidence" value="ECO:0007669"/>
    <property type="project" value="UniProtKB-EC"/>
</dbReference>
<evidence type="ECO:0000256" key="7">
    <source>
        <dbReference type="ARBA" id="ARBA00019179"/>
    </source>
</evidence>
<keyword evidence="11 14" id="KW-0255">Endonuclease</keyword>
<comment type="cofactor">
    <cofactor evidence="14 15">
        <name>Mn(2+)</name>
        <dbReference type="ChEBI" id="CHEBI:29035"/>
    </cofactor>
    <cofactor evidence="14 15">
        <name>Mg(2+)</name>
        <dbReference type="ChEBI" id="CHEBI:18420"/>
    </cofactor>
    <text evidence="14 15">Manganese or magnesium. Binds 1 divalent metal ion per monomer in the absence of substrate. May bind a second metal ion after substrate binding.</text>
</comment>
<evidence type="ECO:0000256" key="4">
    <source>
        <dbReference type="ARBA" id="ARBA00004496"/>
    </source>
</evidence>
<keyword evidence="10 14" id="KW-0479">Metal-binding</keyword>
<feature type="binding site" evidence="14 15">
    <location>
        <position position="20"/>
    </location>
    <ligand>
        <name>a divalent metal cation</name>
        <dbReference type="ChEBI" id="CHEBI:60240"/>
    </ligand>
</feature>
<reference evidence="18 19" key="1">
    <citation type="submission" date="2023-03" db="EMBL/GenBank/DDBJ databases">
        <title>Altererythrobacter sp. CAU 1644 isolated from sand.</title>
        <authorList>
            <person name="Kim W."/>
        </authorList>
    </citation>
    <scope>NUCLEOTIDE SEQUENCE [LARGE SCALE GENOMIC DNA]</scope>
    <source>
        <strain evidence="18 19">CAU 1644</strain>
    </source>
</reference>
<evidence type="ECO:0000256" key="16">
    <source>
        <dbReference type="RuleBase" id="RU003515"/>
    </source>
</evidence>
<dbReference type="InterPro" id="IPR022898">
    <property type="entry name" value="RNase_HII"/>
</dbReference>
<comment type="function">
    <text evidence="3 14 16">Endonuclease that specifically degrades the RNA of RNA-DNA hybrids.</text>
</comment>
<evidence type="ECO:0000256" key="11">
    <source>
        <dbReference type="ARBA" id="ARBA00022759"/>
    </source>
</evidence>
<feature type="binding site" evidence="14 15">
    <location>
        <position position="21"/>
    </location>
    <ligand>
        <name>a divalent metal cation</name>
        <dbReference type="ChEBI" id="CHEBI:60240"/>
    </ligand>
</feature>
<dbReference type="SUPFAM" id="SSF53098">
    <property type="entry name" value="Ribonuclease H-like"/>
    <property type="match status" value="1"/>
</dbReference>
<dbReference type="PROSITE" id="PS51975">
    <property type="entry name" value="RNASE_H_2"/>
    <property type="match status" value="1"/>
</dbReference>
<proteinExistence type="inferred from homology"/>
<dbReference type="EC" id="3.1.26.4" evidence="6 14"/>
<evidence type="ECO:0000256" key="1">
    <source>
        <dbReference type="ARBA" id="ARBA00000077"/>
    </source>
</evidence>
<dbReference type="Gene3D" id="3.30.420.10">
    <property type="entry name" value="Ribonuclease H-like superfamily/Ribonuclease H"/>
    <property type="match status" value="1"/>
</dbReference>
<dbReference type="InterPro" id="IPR012337">
    <property type="entry name" value="RNaseH-like_sf"/>
</dbReference>
<evidence type="ECO:0000256" key="10">
    <source>
        <dbReference type="ARBA" id="ARBA00022723"/>
    </source>
</evidence>
<evidence type="ECO:0000256" key="15">
    <source>
        <dbReference type="PROSITE-ProRule" id="PRU01319"/>
    </source>
</evidence>
<protein>
    <recommendedName>
        <fullName evidence="7 14">Ribonuclease HII</fullName>
        <shortName evidence="14">RNase HII</shortName>
        <ecNumber evidence="6 14">3.1.26.4</ecNumber>
    </recommendedName>
</protein>
<organism evidence="18 19">
    <name type="scientific">Altererythrobacter arenosus</name>
    <dbReference type="NCBI Taxonomy" id="3032592"/>
    <lineage>
        <taxon>Bacteria</taxon>
        <taxon>Pseudomonadati</taxon>
        <taxon>Pseudomonadota</taxon>
        <taxon>Alphaproteobacteria</taxon>
        <taxon>Sphingomonadales</taxon>
        <taxon>Erythrobacteraceae</taxon>
        <taxon>Altererythrobacter</taxon>
    </lineage>
</organism>
<keyword evidence="13 14" id="KW-0464">Manganese</keyword>
<dbReference type="EMBL" id="CP121106">
    <property type="protein sequence ID" value="WFL78998.1"/>
    <property type="molecule type" value="Genomic_DNA"/>
</dbReference>
<dbReference type="PANTHER" id="PTHR10954:SF18">
    <property type="entry name" value="RIBONUCLEASE HII"/>
    <property type="match status" value="1"/>
</dbReference>
<comment type="similarity">
    <text evidence="5 14 16">Belongs to the RNase HII family.</text>
</comment>
<dbReference type="CDD" id="cd07182">
    <property type="entry name" value="RNase_HII_bacteria_HII_like"/>
    <property type="match status" value="1"/>
</dbReference>